<evidence type="ECO:0000313" key="3">
    <source>
        <dbReference type="EMBL" id="QBZ58848.1"/>
    </source>
</evidence>
<feature type="region of interest" description="Disordered" evidence="1">
    <location>
        <begin position="75"/>
        <end position="94"/>
    </location>
</feature>
<sequence>MRKTPATGDLHHGGLPEGVFPFASLDRTTRAMSQTRRDAPAEENKEDEDDVPLHRKRPFGSGIRMEPVKFVPASSDLQSVATEPSSVSTQAGQSAADAYLSIVMAKAKTKPPSEIKDGDASDGPPQIFCETCRVSVGTTEQDHRQHQTTMAHQLSLQHSHPPSALDRSRMGLTYLRTYGWDPDSRKGLGADAQGIVYPLKGTVREDNAGLGIDTKPEDGKKEKKPEPKPRRLDAGKVRKKAEEDRKKTERLRQQLYSNVDLEKYLGPGA</sequence>
<name>A0A4P7N856_PYROR</name>
<protein>
    <recommendedName>
        <fullName evidence="2">G-patch domain-containing protein</fullName>
    </recommendedName>
</protein>
<dbReference type="InterPro" id="IPR039146">
    <property type="entry name" value="GPANK1"/>
</dbReference>
<feature type="region of interest" description="Disordered" evidence="1">
    <location>
        <begin position="1"/>
        <end position="66"/>
    </location>
</feature>
<evidence type="ECO:0000313" key="4">
    <source>
        <dbReference type="Proteomes" id="UP000294847"/>
    </source>
</evidence>
<feature type="region of interest" description="Disordered" evidence="1">
    <location>
        <begin position="201"/>
        <end position="251"/>
    </location>
</feature>
<feature type="region of interest" description="Disordered" evidence="1">
    <location>
        <begin position="139"/>
        <end position="166"/>
    </location>
</feature>
<evidence type="ECO:0000256" key="1">
    <source>
        <dbReference type="SAM" id="MobiDB-lite"/>
    </source>
</evidence>
<reference evidence="3 4" key="1">
    <citation type="journal article" date="2019" name="Mol. Biol. Evol.">
        <title>Blast fungal genomes show frequent chromosomal changes, gene gains and losses, and effector gene turnover.</title>
        <authorList>
            <person name="Gomez Luciano L.B."/>
            <person name="Jason Tsai I."/>
            <person name="Chuma I."/>
            <person name="Tosa Y."/>
            <person name="Chen Y.H."/>
            <person name="Li J.Y."/>
            <person name="Li M.Y."/>
            <person name="Jade Lu M.Y."/>
            <person name="Nakayashiki H."/>
            <person name="Li W.H."/>
        </authorList>
    </citation>
    <scope>NUCLEOTIDE SEQUENCE [LARGE SCALE GENOMIC DNA]</scope>
    <source>
        <strain evidence="3">MZ5-1-6</strain>
    </source>
</reference>
<dbReference type="Pfam" id="PF01585">
    <property type="entry name" value="G-patch"/>
    <property type="match status" value="1"/>
</dbReference>
<dbReference type="SMART" id="SM00443">
    <property type="entry name" value="G_patch"/>
    <property type="match status" value="1"/>
</dbReference>
<feature type="domain" description="G-patch" evidence="2">
    <location>
        <begin position="167"/>
        <end position="215"/>
    </location>
</feature>
<gene>
    <name evidence="3" type="ORF">PoMZ_03806</name>
</gene>
<dbReference type="GO" id="GO:0003676">
    <property type="term" value="F:nucleic acid binding"/>
    <property type="evidence" value="ECO:0007669"/>
    <property type="project" value="InterPro"/>
</dbReference>
<feature type="compositionally biased region" description="Basic and acidic residues" evidence="1">
    <location>
        <begin position="214"/>
        <end position="251"/>
    </location>
</feature>
<feature type="compositionally biased region" description="Polar residues" evidence="1">
    <location>
        <begin position="75"/>
        <end position="93"/>
    </location>
</feature>
<accession>A0A4P7N856</accession>
<dbReference type="EMBL" id="CP034206">
    <property type="protein sequence ID" value="QBZ58848.1"/>
    <property type="molecule type" value="Genomic_DNA"/>
</dbReference>
<dbReference type="PANTHER" id="PTHR20923:SF1">
    <property type="entry name" value="G PATCH DOMAIN AND ANKYRIN REPEAT-CONTAINING PROTEIN 1"/>
    <property type="match status" value="1"/>
</dbReference>
<organism evidence="3 4">
    <name type="scientific">Pyricularia oryzae</name>
    <name type="common">Rice blast fungus</name>
    <name type="synonym">Magnaporthe oryzae</name>
    <dbReference type="NCBI Taxonomy" id="318829"/>
    <lineage>
        <taxon>Eukaryota</taxon>
        <taxon>Fungi</taxon>
        <taxon>Dikarya</taxon>
        <taxon>Ascomycota</taxon>
        <taxon>Pezizomycotina</taxon>
        <taxon>Sordariomycetes</taxon>
        <taxon>Sordariomycetidae</taxon>
        <taxon>Magnaporthales</taxon>
        <taxon>Pyriculariaceae</taxon>
        <taxon>Pyricularia</taxon>
    </lineage>
</organism>
<feature type="compositionally biased region" description="Polar residues" evidence="1">
    <location>
        <begin position="147"/>
        <end position="160"/>
    </location>
</feature>
<dbReference type="PANTHER" id="PTHR20923">
    <property type="entry name" value="BAT4 PROTEIN-RELATED"/>
    <property type="match status" value="1"/>
</dbReference>
<dbReference type="Proteomes" id="UP000294847">
    <property type="component" value="Chromosome 3"/>
</dbReference>
<dbReference type="AlphaFoldDB" id="A0A4P7N856"/>
<dbReference type="PROSITE" id="PS50174">
    <property type="entry name" value="G_PATCH"/>
    <property type="match status" value="1"/>
</dbReference>
<evidence type="ECO:0000259" key="2">
    <source>
        <dbReference type="PROSITE" id="PS50174"/>
    </source>
</evidence>
<dbReference type="InterPro" id="IPR000467">
    <property type="entry name" value="G_patch_dom"/>
</dbReference>
<proteinExistence type="predicted"/>